<keyword evidence="2" id="KW-1003">Cell membrane</keyword>
<dbReference type="SUPFAM" id="SSF103473">
    <property type="entry name" value="MFS general substrate transporter"/>
    <property type="match status" value="1"/>
</dbReference>
<comment type="subcellular location">
    <subcellularLocation>
        <location evidence="1">Cell membrane</location>
        <topology evidence="1">Multi-pass membrane protein</topology>
    </subcellularLocation>
</comment>
<proteinExistence type="predicted"/>
<dbReference type="InterPro" id="IPR050189">
    <property type="entry name" value="MFS_Efflux_Transporters"/>
</dbReference>
<keyword evidence="5 6" id="KW-0472">Membrane</keyword>
<evidence type="ECO:0000259" key="7">
    <source>
        <dbReference type="PROSITE" id="PS50850"/>
    </source>
</evidence>
<keyword evidence="3 6" id="KW-0812">Transmembrane</keyword>
<dbReference type="GO" id="GO:0022857">
    <property type="term" value="F:transmembrane transporter activity"/>
    <property type="evidence" value="ECO:0007669"/>
    <property type="project" value="InterPro"/>
</dbReference>
<feature type="transmembrane region" description="Helical" evidence="6">
    <location>
        <begin position="277"/>
        <end position="296"/>
    </location>
</feature>
<dbReference type="GO" id="GO:0005886">
    <property type="term" value="C:plasma membrane"/>
    <property type="evidence" value="ECO:0007669"/>
    <property type="project" value="UniProtKB-SubCell"/>
</dbReference>
<feature type="transmembrane region" description="Helical" evidence="6">
    <location>
        <begin position="302"/>
        <end position="321"/>
    </location>
</feature>
<feature type="transmembrane region" description="Helical" evidence="6">
    <location>
        <begin position="252"/>
        <end position="270"/>
    </location>
</feature>
<evidence type="ECO:0000256" key="5">
    <source>
        <dbReference type="ARBA" id="ARBA00023136"/>
    </source>
</evidence>
<dbReference type="InterPro" id="IPR011701">
    <property type="entry name" value="MFS"/>
</dbReference>
<evidence type="ECO:0000313" key="8">
    <source>
        <dbReference type="EMBL" id="RXJ44300.1"/>
    </source>
</evidence>
<feature type="transmembrane region" description="Helical" evidence="6">
    <location>
        <begin position="207"/>
        <end position="232"/>
    </location>
</feature>
<keyword evidence="4 6" id="KW-1133">Transmembrane helix</keyword>
<evidence type="ECO:0000256" key="1">
    <source>
        <dbReference type="ARBA" id="ARBA00004651"/>
    </source>
</evidence>
<feature type="transmembrane region" description="Helical" evidence="6">
    <location>
        <begin position="57"/>
        <end position="76"/>
    </location>
</feature>
<feature type="transmembrane region" description="Helical" evidence="6">
    <location>
        <begin position="342"/>
        <end position="361"/>
    </location>
</feature>
<feature type="transmembrane region" description="Helical" evidence="6">
    <location>
        <begin position="174"/>
        <end position="195"/>
    </location>
</feature>
<dbReference type="Pfam" id="PF07690">
    <property type="entry name" value="MFS_1"/>
    <property type="match status" value="1"/>
</dbReference>
<dbReference type="AlphaFoldDB" id="A0A4Q0XD98"/>
<feature type="transmembrane region" description="Helical" evidence="6">
    <location>
        <begin position="83"/>
        <end position="103"/>
    </location>
</feature>
<comment type="caution">
    <text evidence="8">The sequence shown here is derived from an EMBL/GenBank/DDBJ whole genome shotgun (WGS) entry which is preliminary data.</text>
</comment>
<feature type="transmembrane region" description="Helical" evidence="6">
    <location>
        <begin position="12"/>
        <end position="37"/>
    </location>
</feature>
<dbReference type="CDD" id="cd17324">
    <property type="entry name" value="MFS_NepI_like"/>
    <property type="match status" value="1"/>
</dbReference>
<dbReference type="PROSITE" id="PS50850">
    <property type="entry name" value="MFS"/>
    <property type="match status" value="1"/>
</dbReference>
<evidence type="ECO:0000256" key="4">
    <source>
        <dbReference type="ARBA" id="ARBA00022989"/>
    </source>
</evidence>
<dbReference type="InterPro" id="IPR036259">
    <property type="entry name" value="MFS_trans_sf"/>
</dbReference>
<evidence type="ECO:0000256" key="2">
    <source>
        <dbReference type="ARBA" id="ARBA00022475"/>
    </source>
</evidence>
<dbReference type="PANTHER" id="PTHR43124">
    <property type="entry name" value="PURINE EFFLUX PUMP PBUE"/>
    <property type="match status" value="1"/>
</dbReference>
<name>A0A4Q0XD98_9FLAO</name>
<feature type="domain" description="Major facilitator superfamily (MFS) profile" evidence="7">
    <location>
        <begin position="17"/>
        <end position="390"/>
    </location>
</feature>
<reference evidence="8 9" key="1">
    <citation type="submission" date="2019-01" db="EMBL/GenBank/DDBJ databases">
        <title>Genome sequence of the Antarctic species Gelidibacter gilvus ACAM 158(T).</title>
        <authorList>
            <person name="Bowman J.P."/>
        </authorList>
    </citation>
    <scope>NUCLEOTIDE SEQUENCE [LARGE SCALE GENOMIC DNA]</scope>
    <source>
        <strain evidence="8 9">IC158</strain>
    </source>
</reference>
<protein>
    <submittedName>
        <fullName evidence="8">MFS transporter</fullName>
    </submittedName>
</protein>
<gene>
    <name evidence="8" type="ORF">ESZ48_18635</name>
</gene>
<dbReference type="PANTHER" id="PTHR43124:SF4">
    <property type="entry name" value="SUGAR EFFLUX TRANSPORTER"/>
    <property type="match status" value="1"/>
</dbReference>
<dbReference type="Gene3D" id="1.20.1250.20">
    <property type="entry name" value="MFS general substrate transporter like domains"/>
    <property type="match status" value="1"/>
</dbReference>
<dbReference type="OrthoDB" id="9788453at2"/>
<organism evidence="8 9">
    <name type="scientific">Gelidibacter gilvus</name>
    <dbReference type="NCBI Taxonomy" id="59602"/>
    <lineage>
        <taxon>Bacteria</taxon>
        <taxon>Pseudomonadati</taxon>
        <taxon>Bacteroidota</taxon>
        <taxon>Flavobacteriia</taxon>
        <taxon>Flavobacteriales</taxon>
        <taxon>Flavobacteriaceae</taxon>
        <taxon>Gelidibacter</taxon>
    </lineage>
</organism>
<accession>A0A4Q0XD98</accession>
<dbReference type="EMBL" id="SDDZ01000020">
    <property type="protein sequence ID" value="RXJ44300.1"/>
    <property type="molecule type" value="Genomic_DNA"/>
</dbReference>
<evidence type="ECO:0000256" key="3">
    <source>
        <dbReference type="ARBA" id="ARBA00022692"/>
    </source>
</evidence>
<dbReference type="Proteomes" id="UP000289792">
    <property type="component" value="Unassembled WGS sequence"/>
</dbReference>
<feature type="transmembrane region" description="Helical" evidence="6">
    <location>
        <begin position="142"/>
        <end position="162"/>
    </location>
</feature>
<evidence type="ECO:0000256" key="6">
    <source>
        <dbReference type="SAM" id="Phobius"/>
    </source>
</evidence>
<feature type="transmembrane region" description="Helical" evidence="6">
    <location>
        <begin position="367"/>
        <end position="385"/>
    </location>
</feature>
<evidence type="ECO:0000313" key="9">
    <source>
        <dbReference type="Proteomes" id="UP000289792"/>
    </source>
</evidence>
<feature type="transmembrane region" description="Helical" evidence="6">
    <location>
        <begin position="109"/>
        <end position="130"/>
    </location>
</feature>
<keyword evidence="9" id="KW-1185">Reference proteome</keyword>
<sequence>MSKQHITAQAKRAFPWLIMILMSSVTFVGILSELMPSGVLPLMMADLNISEVQTGNLVGYYAIASAIFAIPLISLTMQFNRKYLLMILLGGFAISNIIAGLVHDYTVIIVLRVIGGICAGVMWPMIAAYGMRLVDEKDHGKAIAVIMAGTTLGISIGMPIMTSIGNDYGWRTEFIGLGGFIIVIALISFFALPSIPGEKLTKSSSPFALLKIPAVLIVLLLTLLGVIAHYGVYVYITSLVDEIQLAGGVESALLFFGIGSLISVLLAIKYTDKHLRLLTIAMFGLLIISMVIFLMFGRTTGMGHFAFFLWGLSFGPLVTLLQAAVSRQVETAKDVATSVQSSVFNLSIMIASSAAGLLLGIYSPMSLIYLAIALSIPGIIISFFARKSLS</sequence>
<dbReference type="InterPro" id="IPR020846">
    <property type="entry name" value="MFS_dom"/>
</dbReference>
<dbReference type="RefSeq" id="WP_129019016.1">
    <property type="nucleotide sequence ID" value="NZ_SDDZ01000020.1"/>
</dbReference>